<comment type="caution">
    <text evidence="1">The sequence shown here is derived from an EMBL/GenBank/DDBJ whole genome shotgun (WGS) entry which is preliminary data.</text>
</comment>
<sequence length="85" mass="10069">MTDRLVECASRAGRDFSEFLRGEKDIMQVLASIDQFAYQLEIRGCVNQHFVSHMMRGTVMQEFMNMANKRQKENRRIKRAAKKRK</sequence>
<name>A0A0F1AB31_9ENTR</name>
<dbReference type="EMBL" id="JZYX01000064">
    <property type="protein sequence ID" value="KJN19003.1"/>
    <property type="molecule type" value="Genomic_DNA"/>
</dbReference>
<proteinExistence type="predicted"/>
<gene>
    <name evidence="1" type="ORF">SS37_22585</name>
</gene>
<dbReference type="PATRIC" id="fig|1619248.3.peg.4355"/>
<evidence type="ECO:0000313" key="2">
    <source>
        <dbReference type="Proteomes" id="UP000033352"/>
    </source>
</evidence>
<reference evidence="1 2" key="1">
    <citation type="submission" date="2015-03" db="EMBL/GenBank/DDBJ databases">
        <authorList>
            <person name="McCorrison J."/>
            <person name="Sanka R."/>
            <person name="Adams M."/>
            <person name="Brinkac L."/>
            <person name="Nierman W."/>
            <person name="Sutton G."/>
            <person name="Nelson K."/>
            <person name="Kiedrowski L."/>
            <person name="Guerrero D."/>
            <person name="Bonomo R."/>
        </authorList>
    </citation>
    <scope>NUCLEOTIDE SEQUENCE [LARGE SCALE GENOMIC DNA]</scope>
    <source>
        <strain evidence="1 2">35699</strain>
    </source>
</reference>
<accession>A0A0F1AB31</accession>
<protein>
    <recommendedName>
        <fullName evidence="3">Bacteriophage protein</fullName>
    </recommendedName>
</protein>
<dbReference type="Proteomes" id="UP000033352">
    <property type="component" value="Unassembled WGS sequence"/>
</dbReference>
<dbReference type="OrthoDB" id="6629735at2"/>
<dbReference type="AlphaFoldDB" id="A0A0F1AB31"/>
<evidence type="ECO:0000313" key="1">
    <source>
        <dbReference type="EMBL" id="KJN19003.1"/>
    </source>
</evidence>
<organism evidence="1 2">
    <name type="scientific">Enterobacter sichuanensis</name>
    <dbReference type="NCBI Taxonomy" id="2071710"/>
    <lineage>
        <taxon>Bacteria</taxon>
        <taxon>Pseudomonadati</taxon>
        <taxon>Pseudomonadota</taxon>
        <taxon>Gammaproteobacteria</taxon>
        <taxon>Enterobacterales</taxon>
        <taxon>Enterobacteriaceae</taxon>
        <taxon>Enterobacter</taxon>
        <taxon>Enterobacter cloacae complex</taxon>
    </lineage>
</organism>
<dbReference type="RefSeq" id="WP_045286699.1">
    <property type="nucleotide sequence ID" value="NZ_JZYX01000064.1"/>
</dbReference>
<evidence type="ECO:0008006" key="3">
    <source>
        <dbReference type="Google" id="ProtNLM"/>
    </source>
</evidence>